<dbReference type="AlphaFoldDB" id="A0A9P6HVD4"/>
<evidence type="ECO:0000313" key="8">
    <source>
        <dbReference type="Proteomes" id="UP000736335"/>
    </source>
</evidence>
<keyword evidence="4 5" id="KW-0408">Iron</keyword>
<proteinExistence type="inferred from homology"/>
<dbReference type="PANTHER" id="PTHR10209:SF885">
    <property type="entry name" value="2OG-FE(II) OXYGENASE FAMILY, PUTATIVE (AFU_ORTHOLOGUE AFUA_2G00750)-RELATED"/>
    <property type="match status" value="1"/>
</dbReference>
<dbReference type="OrthoDB" id="288590at2759"/>
<dbReference type="Gene3D" id="2.60.120.330">
    <property type="entry name" value="B-lactam Antibiotic, Isopenicillin N Synthase, Chain"/>
    <property type="match status" value="1"/>
</dbReference>
<dbReference type="InterPro" id="IPR044861">
    <property type="entry name" value="IPNS-like_FE2OG_OXY"/>
</dbReference>
<evidence type="ECO:0000256" key="4">
    <source>
        <dbReference type="ARBA" id="ARBA00023004"/>
    </source>
</evidence>
<protein>
    <submittedName>
        <fullName evidence="7">Clavaminate synthase-like protein</fullName>
    </submittedName>
</protein>
<name>A0A9P6HVD4_9AGAM</name>
<keyword evidence="2 5" id="KW-0479">Metal-binding</keyword>
<dbReference type="GO" id="GO:0046872">
    <property type="term" value="F:metal ion binding"/>
    <property type="evidence" value="ECO:0007669"/>
    <property type="project" value="UniProtKB-KW"/>
</dbReference>
<keyword evidence="8" id="KW-1185">Reference proteome</keyword>
<evidence type="ECO:0000259" key="6">
    <source>
        <dbReference type="PROSITE" id="PS51471"/>
    </source>
</evidence>
<dbReference type="EMBL" id="WIUZ02000001">
    <property type="protein sequence ID" value="KAF9792746.1"/>
    <property type="molecule type" value="Genomic_DNA"/>
</dbReference>
<comment type="caution">
    <text evidence="7">The sequence shown here is derived from an EMBL/GenBank/DDBJ whole genome shotgun (WGS) entry which is preliminary data.</text>
</comment>
<keyword evidence="3 5" id="KW-0560">Oxidoreductase</keyword>
<dbReference type="PROSITE" id="PS51471">
    <property type="entry name" value="FE2OG_OXY"/>
    <property type="match status" value="1"/>
</dbReference>
<gene>
    <name evidence="7" type="ORF">BJ322DRAFT_1031176</name>
</gene>
<reference evidence="7" key="1">
    <citation type="journal article" date="2020" name="Nat. Commun.">
        <title>Large-scale genome sequencing of mycorrhizal fungi provides insights into the early evolution of symbiotic traits.</title>
        <authorList>
            <person name="Miyauchi S."/>
            <person name="Kiss E."/>
            <person name="Kuo A."/>
            <person name="Drula E."/>
            <person name="Kohler A."/>
            <person name="Sanchez-Garcia M."/>
            <person name="Morin E."/>
            <person name="Andreopoulos B."/>
            <person name="Barry K.W."/>
            <person name="Bonito G."/>
            <person name="Buee M."/>
            <person name="Carver A."/>
            <person name="Chen C."/>
            <person name="Cichocki N."/>
            <person name="Clum A."/>
            <person name="Culley D."/>
            <person name="Crous P.W."/>
            <person name="Fauchery L."/>
            <person name="Girlanda M."/>
            <person name="Hayes R.D."/>
            <person name="Keri Z."/>
            <person name="LaButti K."/>
            <person name="Lipzen A."/>
            <person name="Lombard V."/>
            <person name="Magnuson J."/>
            <person name="Maillard F."/>
            <person name="Murat C."/>
            <person name="Nolan M."/>
            <person name="Ohm R.A."/>
            <person name="Pangilinan J."/>
            <person name="Pereira M.F."/>
            <person name="Perotto S."/>
            <person name="Peter M."/>
            <person name="Pfister S."/>
            <person name="Riley R."/>
            <person name="Sitrit Y."/>
            <person name="Stielow J.B."/>
            <person name="Szollosi G."/>
            <person name="Zifcakova L."/>
            <person name="Stursova M."/>
            <person name="Spatafora J.W."/>
            <person name="Tedersoo L."/>
            <person name="Vaario L.M."/>
            <person name="Yamada A."/>
            <person name="Yan M."/>
            <person name="Wang P."/>
            <person name="Xu J."/>
            <person name="Bruns T."/>
            <person name="Baldrian P."/>
            <person name="Vilgalys R."/>
            <person name="Dunand C."/>
            <person name="Henrissat B."/>
            <person name="Grigoriev I.V."/>
            <person name="Hibbett D."/>
            <person name="Nagy L.G."/>
            <person name="Martin F.M."/>
        </authorList>
    </citation>
    <scope>NUCLEOTIDE SEQUENCE</scope>
    <source>
        <strain evidence="7">UH-Tt-Lm1</strain>
    </source>
</reference>
<dbReference type="Pfam" id="PF03171">
    <property type="entry name" value="2OG-FeII_Oxy"/>
    <property type="match status" value="1"/>
</dbReference>
<evidence type="ECO:0000256" key="1">
    <source>
        <dbReference type="ARBA" id="ARBA00008056"/>
    </source>
</evidence>
<comment type="similarity">
    <text evidence="1 5">Belongs to the iron/ascorbate-dependent oxidoreductase family.</text>
</comment>
<reference evidence="7" key="2">
    <citation type="submission" date="2020-11" db="EMBL/GenBank/DDBJ databases">
        <authorList>
            <consortium name="DOE Joint Genome Institute"/>
            <person name="Kuo A."/>
            <person name="Miyauchi S."/>
            <person name="Kiss E."/>
            <person name="Drula E."/>
            <person name="Kohler A."/>
            <person name="Sanchez-Garcia M."/>
            <person name="Andreopoulos B."/>
            <person name="Barry K.W."/>
            <person name="Bonito G."/>
            <person name="Buee M."/>
            <person name="Carver A."/>
            <person name="Chen C."/>
            <person name="Cichocki N."/>
            <person name="Clum A."/>
            <person name="Culley D."/>
            <person name="Crous P.W."/>
            <person name="Fauchery L."/>
            <person name="Girlanda M."/>
            <person name="Hayes R."/>
            <person name="Keri Z."/>
            <person name="Labutti K."/>
            <person name="Lipzen A."/>
            <person name="Lombard V."/>
            <person name="Magnuson J."/>
            <person name="Maillard F."/>
            <person name="Morin E."/>
            <person name="Murat C."/>
            <person name="Nolan M."/>
            <person name="Ohm R."/>
            <person name="Pangilinan J."/>
            <person name="Pereira M."/>
            <person name="Perotto S."/>
            <person name="Peter M."/>
            <person name="Riley R."/>
            <person name="Sitrit Y."/>
            <person name="Stielow B."/>
            <person name="Szollosi G."/>
            <person name="Zifcakova L."/>
            <person name="Stursova M."/>
            <person name="Spatafora J.W."/>
            <person name="Tedersoo L."/>
            <person name="Vaario L.-M."/>
            <person name="Yamada A."/>
            <person name="Yan M."/>
            <person name="Wang P."/>
            <person name="Xu J."/>
            <person name="Bruns T."/>
            <person name="Baldrian P."/>
            <person name="Vilgalys R."/>
            <person name="Henrissat B."/>
            <person name="Grigoriev I.V."/>
            <person name="Hibbett D."/>
            <person name="Nagy L.G."/>
            <person name="Martin F.M."/>
        </authorList>
    </citation>
    <scope>NUCLEOTIDE SEQUENCE</scope>
    <source>
        <strain evidence="7">UH-Tt-Lm1</strain>
    </source>
</reference>
<evidence type="ECO:0000313" key="7">
    <source>
        <dbReference type="EMBL" id="KAF9792746.1"/>
    </source>
</evidence>
<sequence>MPVDQDFSSVPVLDYALTKDPATRSEFLDQLRDALINVGFMYLSNPPVSQDDIRLVIEYAPKLFTLPQEKKDKLLMRNNLHFLGYTKIGAEYTKGKVDQREQYDFATSYECRWTPGDPEYLKLWGPAQWHDEEDLPGFKEGFLRFLGQCEELSYQFIDFVAEALGLKKDALRIFFDSVMQHRAKVVKYPPVSEVDSNQGVGPHFDSGFLTFLLQASSNNGLQVQNLSGRWIDVSPIPGTFVVNIGKALEMVTNGLTRATSHRVLSPPTGSTPRYSIPFFQNIRQDLRLKEILLKFPSEVLALRDKRGSVGARDSVNYTEYGDEDTGYVSLIGRIKSHPDVAERHYPELFRKFFPQGIKANGGSNSGY</sequence>
<organism evidence="7 8">
    <name type="scientific">Thelephora terrestris</name>
    <dbReference type="NCBI Taxonomy" id="56493"/>
    <lineage>
        <taxon>Eukaryota</taxon>
        <taxon>Fungi</taxon>
        <taxon>Dikarya</taxon>
        <taxon>Basidiomycota</taxon>
        <taxon>Agaricomycotina</taxon>
        <taxon>Agaricomycetes</taxon>
        <taxon>Thelephorales</taxon>
        <taxon>Thelephoraceae</taxon>
        <taxon>Thelephora</taxon>
    </lineage>
</organism>
<dbReference type="InterPro" id="IPR026992">
    <property type="entry name" value="DIOX_N"/>
</dbReference>
<dbReference type="PANTHER" id="PTHR10209">
    <property type="entry name" value="OXIDOREDUCTASE, 2OG-FE II OXYGENASE FAMILY PROTEIN"/>
    <property type="match status" value="1"/>
</dbReference>
<evidence type="ECO:0000256" key="5">
    <source>
        <dbReference type="RuleBase" id="RU003682"/>
    </source>
</evidence>
<feature type="domain" description="Fe2OG dioxygenase" evidence="6">
    <location>
        <begin position="174"/>
        <end position="282"/>
    </location>
</feature>
<accession>A0A9P6HVD4</accession>
<evidence type="ECO:0000256" key="3">
    <source>
        <dbReference type="ARBA" id="ARBA00023002"/>
    </source>
</evidence>
<dbReference type="Proteomes" id="UP000736335">
    <property type="component" value="Unassembled WGS sequence"/>
</dbReference>
<dbReference type="InterPro" id="IPR027443">
    <property type="entry name" value="IPNS-like_sf"/>
</dbReference>
<dbReference type="SUPFAM" id="SSF51197">
    <property type="entry name" value="Clavaminate synthase-like"/>
    <property type="match status" value="1"/>
</dbReference>
<evidence type="ECO:0000256" key="2">
    <source>
        <dbReference type="ARBA" id="ARBA00022723"/>
    </source>
</evidence>
<dbReference type="InterPro" id="IPR005123">
    <property type="entry name" value="Oxoglu/Fe-dep_dioxygenase_dom"/>
</dbReference>
<dbReference type="GO" id="GO:0016491">
    <property type="term" value="F:oxidoreductase activity"/>
    <property type="evidence" value="ECO:0007669"/>
    <property type="project" value="UniProtKB-KW"/>
</dbReference>
<dbReference type="Pfam" id="PF14226">
    <property type="entry name" value="DIOX_N"/>
    <property type="match status" value="1"/>
</dbReference>